<organism evidence="5 6">
    <name type="scientific">Candidatus Andersenbacteria bacterium RIFCSPHIGHO2_12_FULL_45_11b</name>
    <dbReference type="NCBI Taxonomy" id="1797282"/>
    <lineage>
        <taxon>Bacteria</taxon>
        <taxon>Candidatus Anderseniibacteriota</taxon>
    </lineage>
</organism>
<dbReference type="AlphaFoldDB" id="A0A1G1XDJ3"/>
<evidence type="ECO:0000256" key="4">
    <source>
        <dbReference type="SAM" id="MobiDB-lite"/>
    </source>
</evidence>
<evidence type="ECO:0000256" key="3">
    <source>
        <dbReference type="HAMAP-Rule" id="MF_00360"/>
    </source>
</evidence>
<proteinExistence type="inferred from homology"/>
<comment type="similarity">
    <text evidence="1 3">Belongs to the bacterial ribosomal protein bS6 family.</text>
</comment>
<feature type="compositionally biased region" description="Basic and acidic residues" evidence="4">
    <location>
        <begin position="147"/>
        <end position="158"/>
    </location>
</feature>
<evidence type="ECO:0000256" key="2">
    <source>
        <dbReference type="ARBA" id="ARBA00035294"/>
    </source>
</evidence>
<sequence>MKQNQYELTYLIDPSTSEDARNSLNSAVDEQVTALSGTVSHDSPALRKKLAYKVARQDSAFMRVMNIEMPAEKVLGFMNFLKKSNGILRTTLLATSMRDRITPEVLEKHGKKKGKGGFAKHDKKKDMHPSTGSGQEKKEVTMQAVEKGIEEALTEEVK</sequence>
<dbReference type="InterPro" id="IPR014717">
    <property type="entry name" value="Transl_elong_EF1B/ribsomal_bS6"/>
</dbReference>
<dbReference type="GO" id="GO:1990904">
    <property type="term" value="C:ribonucleoprotein complex"/>
    <property type="evidence" value="ECO:0007669"/>
    <property type="project" value="UniProtKB-KW"/>
</dbReference>
<accession>A0A1G1XDJ3</accession>
<feature type="region of interest" description="Disordered" evidence="4">
    <location>
        <begin position="103"/>
        <end position="158"/>
    </location>
</feature>
<keyword evidence="3" id="KW-0689">Ribosomal protein</keyword>
<dbReference type="GO" id="GO:0003735">
    <property type="term" value="F:structural constituent of ribosome"/>
    <property type="evidence" value="ECO:0007669"/>
    <property type="project" value="InterPro"/>
</dbReference>
<keyword evidence="3" id="KW-0687">Ribonucleoprotein</keyword>
<dbReference type="Proteomes" id="UP000177941">
    <property type="component" value="Unassembled WGS sequence"/>
</dbReference>
<dbReference type="InterPro" id="IPR020814">
    <property type="entry name" value="Ribosomal_S6_plastid/chlpt"/>
</dbReference>
<evidence type="ECO:0000313" key="6">
    <source>
        <dbReference type="Proteomes" id="UP000177941"/>
    </source>
</evidence>
<dbReference type="GO" id="GO:0019843">
    <property type="term" value="F:rRNA binding"/>
    <property type="evidence" value="ECO:0007669"/>
    <property type="project" value="UniProtKB-UniRule"/>
</dbReference>
<comment type="caution">
    <text evidence="5">The sequence shown here is derived from an EMBL/GenBank/DDBJ whole genome shotgun (WGS) entry which is preliminary data.</text>
</comment>
<dbReference type="GO" id="GO:0006412">
    <property type="term" value="P:translation"/>
    <property type="evidence" value="ECO:0007669"/>
    <property type="project" value="UniProtKB-UniRule"/>
</dbReference>
<dbReference type="CDD" id="cd00473">
    <property type="entry name" value="bS6"/>
    <property type="match status" value="1"/>
</dbReference>
<evidence type="ECO:0000313" key="5">
    <source>
        <dbReference type="EMBL" id="OGY37357.1"/>
    </source>
</evidence>
<keyword evidence="3" id="KW-0699">rRNA-binding</keyword>
<dbReference type="InterPro" id="IPR000529">
    <property type="entry name" value="Ribosomal_bS6"/>
</dbReference>
<name>A0A1G1XDJ3_9BACT</name>
<protein>
    <recommendedName>
        <fullName evidence="2 3">Small ribosomal subunit protein bS6</fullName>
    </recommendedName>
</protein>
<keyword evidence="3" id="KW-0694">RNA-binding</keyword>
<dbReference type="HAMAP" id="MF_00360">
    <property type="entry name" value="Ribosomal_bS6"/>
    <property type="match status" value="1"/>
</dbReference>
<dbReference type="GO" id="GO:0005840">
    <property type="term" value="C:ribosome"/>
    <property type="evidence" value="ECO:0007669"/>
    <property type="project" value="UniProtKB-KW"/>
</dbReference>
<dbReference type="Gene3D" id="3.30.70.60">
    <property type="match status" value="1"/>
</dbReference>
<dbReference type="EMBL" id="MHHS01000008">
    <property type="protein sequence ID" value="OGY37357.1"/>
    <property type="molecule type" value="Genomic_DNA"/>
</dbReference>
<dbReference type="Pfam" id="PF01250">
    <property type="entry name" value="Ribosomal_S6"/>
    <property type="match status" value="1"/>
</dbReference>
<gene>
    <name evidence="3" type="primary">rpsF</name>
    <name evidence="5" type="ORF">A3E36_02935</name>
</gene>
<reference evidence="5 6" key="1">
    <citation type="journal article" date="2016" name="Nat. Commun.">
        <title>Thousands of microbial genomes shed light on interconnected biogeochemical processes in an aquifer system.</title>
        <authorList>
            <person name="Anantharaman K."/>
            <person name="Brown C.T."/>
            <person name="Hug L.A."/>
            <person name="Sharon I."/>
            <person name="Castelle C.J."/>
            <person name="Probst A.J."/>
            <person name="Thomas B.C."/>
            <person name="Singh A."/>
            <person name="Wilkins M.J."/>
            <person name="Karaoz U."/>
            <person name="Brodie E.L."/>
            <person name="Williams K.H."/>
            <person name="Hubbard S.S."/>
            <person name="Banfield J.F."/>
        </authorList>
    </citation>
    <scope>NUCLEOTIDE SEQUENCE [LARGE SCALE GENOMIC DNA]</scope>
</reference>
<evidence type="ECO:0000256" key="1">
    <source>
        <dbReference type="ARBA" id="ARBA00009512"/>
    </source>
</evidence>
<dbReference type="InterPro" id="IPR035980">
    <property type="entry name" value="Ribosomal_bS6_sf"/>
</dbReference>
<comment type="function">
    <text evidence="3">Binds together with bS18 to 16S ribosomal RNA.</text>
</comment>
<dbReference type="SUPFAM" id="SSF54995">
    <property type="entry name" value="Ribosomal protein S6"/>
    <property type="match status" value="1"/>
</dbReference>